<reference evidence="6 8" key="2">
    <citation type="submission" date="2016-10" db="EMBL/GenBank/DDBJ databases">
        <authorList>
            <person name="de Groot N.N."/>
        </authorList>
    </citation>
    <scope>NUCLEOTIDE SEQUENCE [LARGE SCALE GENOMIC DNA]</scope>
    <source>
        <strain evidence="6 8">DSM 2895</strain>
    </source>
</reference>
<dbReference type="PANTHER" id="PTHR37165">
    <property type="entry name" value="PEPTIDASE U56 FAMILY"/>
    <property type="match status" value="1"/>
</dbReference>
<dbReference type="EMBL" id="LGUG01000004">
    <property type="protein sequence ID" value="KON96160.1"/>
    <property type="molecule type" value="Genomic_DNA"/>
</dbReference>
<keyword evidence="7" id="KW-1185">Reference proteome</keyword>
<organism evidence="5 7">
    <name type="scientific">Aneurinibacillus migulanus</name>
    <name type="common">Bacillus migulanus</name>
    <dbReference type="NCBI Taxonomy" id="47500"/>
    <lineage>
        <taxon>Bacteria</taxon>
        <taxon>Bacillati</taxon>
        <taxon>Bacillota</taxon>
        <taxon>Bacilli</taxon>
        <taxon>Bacillales</taxon>
        <taxon>Paenibacillaceae</taxon>
        <taxon>Aneurinibacillus group</taxon>
        <taxon>Aneurinibacillus</taxon>
    </lineage>
</organism>
<dbReference type="NCBIfam" id="NF041155">
    <property type="entry name" value="encap_f1"/>
    <property type="match status" value="1"/>
</dbReference>
<evidence type="ECO:0000313" key="6">
    <source>
        <dbReference type="EMBL" id="SDI73671.1"/>
    </source>
</evidence>
<reference evidence="5 7" key="1">
    <citation type="submission" date="2015-07" db="EMBL/GenBank/DDBJ databases">
        <title>Fjat-14205 dsm 2895.</title>
        <authorList>
            <person name="Liu B."/>
            <person name="Wang J."/>
            <person name="Zhu Y."/>
            <person name="Liu G."/>
            <person name="Chen Q."/>
            <person name="Chen Z."/>
            <person name="Lan J."/>
            <person name="Che J."/>
            <person name="Ge C."/>
            <person name="Shi H."/>
            <person name="Pan Z."/>
            <person name="Liu X."/>
        </authorList>
    </citation>
    <scope>NUCLEOTIDE SEQUENCE [LARGE SCALE GENOMIC DNA]</scope>
    <source>
        <strain evidence="5 7">DSM 2895</strain>
    </source>
</reference>
<comment type="subcellular location">
    <subcellularLocation>
        <location evidence="1">Encapsulin nanocompartment</location>
    </subcellularLocation>
</comment>
<name>A0A0D1VV73_ANEMI</name>
<dbReference type="RefSeq" id="WP_043068885.1">
    <property type="nucleotide sequence ID" value="NZ_BJOA01000154.1"/>
</dbReference>
<evidence type="ECO:0000313" key="7">
    <source>
        <dbReference type="Proteomes" id="UP000037269"/>
    </source>
</evidence>
<dbReference type="Proteomes" id="UP000182836">
    <property type="component" value="Unassembled WGS sequence"/>
</dbReference>
<dbReference type="InterPro" id="IPR007544">
    <property type="entry name" value="ENCAP"/>
</dbReference>
<evidence type="ECO:0000256" key="4">
    <source>
        <dbReference type="ARBA" id="ARBA00050023"/>
    </source>
</evidence>
<dbReference type="Pfam" id="PF04454">
    <property type="entry name" value="Linocin_M18"/>
    <property type="match status" value="1"/>
</dbReference>
<dbReference type="STRING" id="47500.AF333_12370"/>
<dbReference type="GeneID" id="42305969"/>
<dbReference type="AlphaFoldDB" id="A0A0D1VV73"/>
<comment type="similarity">
    <text evidence="2">Belongs to the encapsulin family. Family 1 subfamily.</text>
</comment>
<sequence length="284" mass="31928">MDKEGKFSTSPFDRSEWTRLESTVIEAARRQLVGRRFIDIYGPLGEGIQSVSNDIFEESHGGGISLRGESLELSQPTRRVNLSIPMLYKDFILYWRDLEQAKTLGIPIDMSAAANAAVQCARLEDDLIFNGFSQFELPGLMNVKGRLTHIRDEWMKPGKAFEDTVDAIGKLQQIGHNGPYAMVLSPALYSLLHRVHPGTNVLEIEHIRELITDGVFQSPEIKGKAGVIIATGQHNLDLAIAEDFYTAYLDTEHMNHLFRVYEAIVLRIKRPSSICTIEDPDTDK</sequence>
<dbReference type="Gene3D" id="3.30.2320.10">
    <property type="entry name" value="hypothetical protein PF0899 domain"/>
    <property type="match status" value="1"/>
</dbReference>
<gene>
    <name evidence="5" type="ORF">AF333_12370</name>
    <name evidence="6" type="ORF">SAMN04487909_10747</name>
</gene>
<dbReference type="PANTHER" id="PTHR37165:SF1">
    <property type="entry name" value="TYPE 1 ENCAPSULIN SHELL PROTEIN"/>
    <property type="match status" value="1"/>
</dbReference>
<evidence type="ECO:0000256" key="2">
    <source>
        <dbReference type="ARBA" id="ARBA00033743"/>
    </source>
</evidence>
<protein>
    <recommendedName>
        <fullName evidence="4">Type 1 encapsulin shell protein</fullName>
    </recommendedName>
</protein>
<keyword evidence="3" id="KW-1284">Encapsulin nanocompartment</keyword>
<accession>A0A0D1VV73</accession>
<dbReference type="InterPro" id="IPR051429">
    <property type="entry name" value="Encapsulin_nc"/>
</dbReference>
<dbReference type="GO" id="GO:0140737">
    <property type="term" value="C:encapsulin nanocompartment"/>
    <property type="evidence" value="ECO:0007669"/>
    <property type="project" value="UniProtKB-SubCell"/>
</dbReference>
<evidence type="ECO:0000313" key="5">
    <source>
        <dbReference type="EMBL" id="KON96160.1"/>
    </source>
</evidence>
<dbReference type="Proteomes" id="UP000037269">
    <property type="component" value="Unassembled WGS sequence"/>
</dbReference>
<proteinExistence type="inferred from homology"/>
<dbReference type="EMBL" id="FNED01000007">
    <property type="protein sequence ID" value="SDI73671.1"/>
    <property type="molecule type" value="Genomic_DNA"/>
</dbReference>
<dbReference type="OrthoDB" id="2922at2"/>
<evidence type="ECO:0000313" key="8">
    <source>
        <dbReference type="Proteomes" id="UP000182836"/>
    </source>
</evidence>
<dbReference type="Gene3D" id="3.30.2400.30">
    <property type="match status" value="1"/>
</dbReference>
<evidence type="ECO:0000256" key="1">
    <source>
        <dbReference type="ARBA" id="ARBA00033738"/>
    </source>
</evidence>
<dbReference type="PATRIC" id="fig|47500.8.peg.4560"/>
<evidence type="ECO:0000256" key="3">
    <source>
        <dbReference type="ARBA" id="ARBA00033787"/>
    </source>
</evidence>